<evidence type="ECO:0000313" key="8">
    <source>
        <dbReference type="Proteomes" id="UP000547674"/>
    </source>
</evidence>
<dbReference type="EMBL" id="JABDJR010000031">
    <property type="protein sequence ID" value="NNF05313.1"/>
    <property type="molecule type" value="Genomic_DNA"/>
</dbReference>
<evidence type="ECO:0000313" key="7">
    <source>
        <dbReference type="EMBL" id="NNF05313.1"/>
    </source>
</evidence>
<dbReference type="GO" id="GO:0005886">
    <property type="term" value="C:plasma membrane"/>
    <property type="evidence" value="ECO:0007669"/>
    <property type="project" value="UniProtKB-SubCell"/>
</dbReference>
<feature type="transmembrane region" description="Helical" evidence="6">
    <location>
        <begin position="125"/>
        <end position="144"/>
    </location>
</feature>
<feature type="transmembrane region" description="Helical" evidence="6">
    <location>
        <begin position="151"/>
        <end position="174"/>
    </location>
</feature>
<organism evidence="7 8">
    <name type="scientific">Eiseniibacteriota bacterium</name>
    <dbReference type="NCBI Taxonomy" id="2212470"/>
    <lineage>
        <taxon>Bacteria</taxon>
        <taxon>Candidatus Eiseniibacteriota</taxon>
    </lineage>
</organism>
<dbReference type="InterPro" id="IPR002293">
    <property type="entry name" value="AA/rel_permease1"/>
</dbReference>
<sequence length="383" mass="40492">MAELKASQRLKKQLGLLDVYAIATGSTLSAGFFLLPGLAAVQAGPAIILAYALAIIPLLPALACKAELGTAMPRAGGVYFYLDRTMGPAIGTIGGFGTWLVLVLKVSFALVGLGAYLHLFLPNVPLTPIVVGIALLLGVLNLLGSKSAGGFQVFLVVGLLSILAAFIVAGATRIETAPFENFFEEGIDSIFSTAGFVYISYIGITKVASLSEEVKDPEKNLPKGIFLAMITAVVVYVLGTTVMVMVVPMDQLKGDYTPVATTAQIILGDWGVYVVVVAALLAFTSVANAGILSASRYPLAMSRDHLIPRAFAKLGFRNNPTTSVTVTVALIIAFLITIDPIKIAKLASSFQLVMFAMVCFAVLVMRESGIESYDPAYKAPWYP</sequence>
<feature type="non-terminal residue" evidence="7">
    <location>
        <position position="383"/>
    </location>
</feature>
<dbReference type="Gene3D" id="1.20.1740.10">
    <property type="entry name" value="Amino acid/polyamine transporter I"/>
    <property type="match status" value="1"/>
</dbReference>
<keyword evidence="4 6" id="KW-1133">Transmembrane helix</keyword>
<dbReference type="AlphaFoldDB" id="A0A7Y2E511"/>
<comment type="caution">
    <text evidence="7">The sequence shown here is derived from an EMBL/GenBank/DDBJ whole genome shotgun (WGS) entry which is preliminary data.</text>
</comment>
<comment type="subcellular location">
    <subcellularLocation>
        <location evidence="1">Cell membrane</location>
        <topology evidence="1">Multi-pass membrane protein</topology>
    </subcellularLocation>
</comment>
<name>A0A7Y2E511_UNCEI</name>
<dbReference type="Pfam" id="PF13520">
    <property type="entry name" value="AA_permease_2"/>
    <property type="match status" value="1"/>
</dbReference>
<evidence type="ECO:0000256" key="2">
    <source>
        <dbReference type="ARBA" id="ARBA00022475"/>
    </source>
</evidence>
<dbReference type="Proteomes" id="UP000547674">
    <property type="component" value="Unassembled WGS sequence"/>
</dbReference>
<keyword evidence="2" id="KW-1003">Cell membrane</keyword>
<feature type="transmembrane region" description="Helical" evidence="6">
    <location>
        <begin position="89"/>
        <end position="119"/>
    </location>
</feature>
<evidence type="ECO:0000256" key="3">
    <source>
        <dbReference type="ARBA" id="ARBA00022692"/>
    </source>
</evidence>
<dbReference type="PANTHER" id="PTHR42770:SF7">
    <property type="entry name" value="MEMBRANE PROTEIN"/>
    <property type="match status" value="1"/>
</dbReference>
<keyword evidence="5 6" id="KW-0472">Membrane</keyword>
<feature type="transmembrane region" description="Helical" evidence="6">
    <location>
        <begin position="47"/>
        <end position="68"/>
    </location>
</feature>
<dbReference type="PANTHER" id="PTHR42770">
    <property type="entry name" value="AMINO ACID TRANSPORTER-RELATED"/>
    <property type="match status" value="1"/>
</dbReference>
<dbReference type="PIRSF" id="PIRSF006060">
    <property type="entry name" value="AA_transporter"/>
    <property type="match status" value="1"/>
</dbReference>
<feature type="transmembrane region" description="Helical" evidence="6">
    <location>
        <begin position="186"/>
        <end position="204"/>
    </location>
</feature>
<evidence type="ECO:0000256" key="4">
    <source>
        <dbReference type="ARBA" id="ARBA00022989"/>
    </source>
</evidence>
<feature type="transmembrane region" description="Helical" evidence="6">
    <location>
        <begin position="316"/>
        <end position="337"/>
    </location>
</feature>
<evidence type="ECO:0000256" key="6">
    <source>
        <dbReference type="SAM" id="Phobius"/>
    </source>
</evidence>
<keyword evidence="3 6" id="KW-0812">Transmembrane</keyword>
<gene>
    <name evidence="7" type="ORF">HKN21_01000</name>
</gene>
<protein>
    <submittedName>
        <fullName evidence="7">Amino acid permease</fullName>
    </submittedName>
</protein>
<reference evidence="7 8" key="1">
    <citation type="submission" date="2020-03" db="EMBL/GenBank/DDBJ databases">
        <title>Metabolic flexibility allows generalist bacteria to become dominant in a frequently disturbed ecosystem.</title>
        <authorList>
            <person name="Chen Y.-J."/>
            <person name="Leung P.M."/>
            <person name="Bay S.K."/>
            <person name="Hugenholtz P."/>
            <person name="Kessler A.J."/>
            <person name="Shelley G."/>
            <person name="Waite D.W."/>
            <person name="Cook P.L."/>
            <person name="Greening C."/>
        </authorList>
    </citation>
    <scope>NUCLEOTIDE SEQUENCE [LARGE SCALE GENOMIC DNA]</scope>
    <source>
        <strain evidence="7">SS_bin_28</strain>
    </source>
</reference>
<dbReference type="InterPro" id="IPR050367">
    <property type="entry name" value="APC_superfamily"/>
</dbReference>
<accession>A0A7Y2E511</accession>
<evidence type="ECO:0000256" key="5">
    <source>
        <dbReference type="ARBA" id="ARBA00023136"/>
    </source>
</evidence>
<proteinExistence type="predicted"/>
<feature type="transmembrane region" description="Helical" evidence="6">
    <location>
        <begin position="20"/>
        <end position="41"/>
    </location>
</feature>
<feature type="transmembrane region" description="Helical" evidence="6">
    <location>
        <begin position="343"/>
        <end position="364"/>
    </location>
</feature>
<dbReference type="GO" id="GO:0022857">
    <property type="term" value="F:transmembrane transporter activity"/>
    <property type="evidence" value="ECO:0007669"/>
    <property type="project" value="InterPro"/>
</dbReference>
<feature type="transmembrane region" description="Helical" evidence="6">
    <location>
        <begin position="270"/>
        <end position="295"/>
    </location>
</feature>
<feature type="transmembrane region" description="Helical" evidence="6">
    <location>
        <begin position="225"/>
        <end position="247"/>
    </location>
</feature>
<evidence type="ECO:0000256" key="1">
    <source>
        <dbReference type="ARBA" id="ARBA00004651"/>
    </source>
</evidence>